<dbReference type="InterPro" id="IPR002547">
    <property type="entry name" value="tRNA-bd_dom"/>
</dbReference>
<proteinExistence type="inferred from homology"/>
<comment type="caution">
    <text evidence="20">The sequence shown here is derived from an EMBL/GenBank/DDBJ whole genome shotgun (WGS) entry which is preliminary data.</text>
</comment>
<dbReference type="PATRIC" id="fig|1620.3.peg.1305"/>
<dbReference type="HAMAP" id="MF_00283">
    <property type="entry name" value="Phe_tRNA_synth_beta1"/>
    <property type="match status" value="1"/>
</dbReference>
<evidence type="ECO:0000259" key="19">
    <source>
        <dbReference type="PROSITE" id="PS51483"/>
    </source>
</evidence>
<evidence type="ECO:0000256" key="3">
    <source>
        <dbReference type="ARBA" id="ARBA00011209"/>
    </source>
</evidence>
<dbReference type="InterPro" id="IPR041616">
    <property type="entry name" value="PheRS_beta_core"/>
</dbReference>
<dbReference type="SUPFAM" id="SSF50249">
    <property type="entry name" value="Nucleic acid-binding proteins"/>
    <property type="match status" value="1"/>
</dbReference>
<dbReference type="GO" id="GO:0006432">
    <property type="term" value="P:phenylalanyl-tRNA aminoacylation"/>
    <property type="evidence" value="ECO:0007669"/>
    <property type="project" value="UniProtKB-UniRule"/>
</dbReference>
<gene>
    <name evidence="15" type="primary">pheT</name>
    <name evidence="20" type="ORF">IV67_GL001290</name>
</gene>
<dbReference type="InterPro" id="IPR036690">
    <property type="entry name" value="Fdx_antiC-bd_sf"/>
</dbReference>
<reference evidence="20 21" key="1">
    <citation type="journal article" date="2015" name="Genome Announc.">
        <title>Expanding the biotechnology potential of lactobacilli through comparative genomics of 213 strains and associated genera.</title>
        <authorList>
            <person name="Sun Z."/>
            <person name="Harris H.M."/>
            <person name="McCann A."/>
            <person name="Guo C."/>
            <person name="Argimon S."/>
            <person name="Zhang W."/>
            <person name="Yang X."/>
            <person name="Jeffery I.B."/>
            <person name="Cooney J.C."/>
            <person name="Kagawa T.F."/>
            <person name="Liu W."/>
            <person name="Song Y."/>
            <person name="Salvetti E."/>
            <person name="Wrobel A."/>
            <person name="Rasinkangas P."/>
            <person name="Parkhill J."/>
            <person name="Rea M.C."/>
            <person name="O'Sullivan O."/>
            <person name="Ritari J."/>
            <person name="Douillard F.P."/>
            <person name="Paul Ross R."/>
            <person name="Yang R."/>
            <person name="Briner A.E."/>
            <person name="Felis G.E."/>
            <person name="de Vos W.M."/>
            <person name="Barrangou R."/>
            <person name="Klaenhammer T.R."/>
            <person name="Caufield P.W."/>
            <person name="Cui Y."/>
            <person name="Zhang H."/>
            <person name="O'Toole P.W."/>
        </authorList>
    </citation>
    <scope>NUCLEOTIDE SEQUENCE [LARGE SCALE GENOMIC DNA]</scope>
    <source>
        <strain evidence="20 21">DSM 20014</strain>
    </source>
</reference>
<evidence type="ECO:0000259" key="17">
    <source>
        <dbReference type="PROSITE" id="PS50886"/>
    </source>
</evidence>
<dbReference type="Gene3D" id="3.30.70.380">
    <property type="entry name" value="Ferrodoxin-fold anticodon-binding domain"/>
    <property type="match status" value="1"/>
</dbReference>
<dbReference type="GO" id="GO:0000287">
    <property type="term" value="F:magnesium ion binding"/>
    <property type="evidence" value="ECO:0007669"/>
    <property type="project" value="UniProtKB-UniRule"/>
</dbReference>
<name>A0A0R2JTZ2_9LACO</name>
<dbReference type="InterPro" id="IPR004532">
    <property type="entry name" value="Phe-tRNA-ligase_IIc_bsu_bact"/>
</dbReference>
<dbReference type="SUPFAM" id="SSF56037">
    <property type="entry name" value="PheT/TilS domain"/>
    <property type="match status" value="1"/>
</dbReference>
<sequence length="807" mass="88598">MKVSVNWLREYMPIALPANELAEKISRTAVEVEGQSRPQGDMKKVVIAKVLSVVPHPDSDHLVITQLDAGEDEPIQVVTGAPNIAEEQTVVLAKHGSLIGDGVKIRRGKLRGEKSNGMLTALQELGMDNSVAPKELEAGIWVFDEADAADLKPGQDAFEVLGFDDDILELGITPNRADMLSMNGTAYEVAAILDEKAQLPEFSLAESDETTESLISVTAPEDLAKKYAVRVIKDVHVQDSPLWVQRRLWNMGIRPISNVVDITNLMLLTYGQPLHAFDYDQLPAHELSVRTATEGEVIKTLDGVERKAQAGNIVIDSAGEALMFAGVMGGESTEVTDQTTNVVLEAAIFEPKAIRHAARDQNLHSEASQRFERGVDVEATFRALDHAAALIAELGAGTVTKGRVVAQDFAYEAPVVKVSTQHINDVLGTDIQTAEIAAMFERLGFGFEELDGEFAVMIPSHRWDISIPADLIEEVARLYGYDNLPATLPTGETTPGKLTTKQQLIRDSRHTLEGLGLNQAISYVLTTPEKASQFMMADATEAVEVNYPMSQERRVTRGSLLTSLLDDVAYNVARKQDDVSLYEQGRVFVSNGATALPEEIEHIAGVVTGNVRDRDWDQAAQPADFFYLKGIVEQLLADYGFVDNVRFETNTNRPEMHPGQTADIYVGATFVGFIGQIHPLTTKMYKVGQVFGFELNLTTILELPRVKSTYEPVSKYPSISRDLAILVDRQVESADLVARIKENGGADLHDVTVFDVYTGSNVADDKKSVAYSLRFVNYDHTLVDDEINAAIDNITKALQTEFDAEIR</sequence>
<dbReference type="GO" id="GO:0140096">
    <property type="term" value="F:catalytic activity, acting on a protein"/>
    <property type="evidence" value="ECO:0007669"/>
    <property type="project" value="UniProtKB-ARBA"/>
</dbReference>
<dbReference type="Pfam" id="PF03484">
    <property type="entry name" value="B5"/>
    <property type="match status" value="1"/>
</dbReference>
<dbReference type="Gene3D" id="3.50.40.10">
    <property type="entry name" value="Phenylalanyl-trna Synthetase, Chain B, domain 3"/>
    <property type="match status" value="1"/>
</dbReference>
<evidence type="ECO:0000256" key="6">
    <source>
        <dbReference type="ARBA" id="ARBA00022598"/>
    </source>
</evidence>
<dbReference type="AlphaFoldDB" id="A0A0R2JTZ2"/>
<dbReference type="InterPro" id="IPR012340">
    <property type="entry name" value="NA-bd_OB-fold"/>
</dbReference>
<feature type="domain" description="FDX-ACB" evidence="18">
    <location>
        <begin position="714"/>
        <end position="807"/>
    </location>
</feature>
<keyword evidence="10 15" id="KW-0460">Magnesium</keyword>
<dbReference type="EMBL" id="JQCD01000009">
    <property type="protein sequence ID" value="KRN77764.1"/>
    <property type="molecule type" value="Genomic_DNA"/>
</dbReference>
<feature type="binding site" evidence="15">
    <location>
        <position position="473"/>
    </location>
    <ligand>
        <name>Mg(2+)</name>
        <dbReference type="ChEBI" id="CHEBI:18420"/>
        <note>shared with alpha subunit</note>
    </ligand>
</feature>
<feature type="binding site" evidence="15">
    <location>
        <position position="474"/>
    </location>
    <ligand>
        <name>Mg(2+)</name>
        <dbReference type="ChEBI" id="CHEBI:18420"/>
        <note>shared with alpha subunit</note>
    </ligand>
</feature>
<keyword evidence="5 16" id="KW-0820">tRNA-binding</keyword>
<evidence type="ECO:0000256" key="10">
    <source>
        <dbReference type="ARBA" id="ARBA00022842"/>
    </source>
</evidence>
<dbReference type="Gene3D" id="3.30.930.10">
    <property type="entry name" value="Bira Bifunctional Protein, Domain 2"/>
    <property type="match status" value="1"/>
</dbReference>
<evidence type="ECO:0000256" key="14">
    <source>
        <dbReference type="ARBA" id="ARBA00049255"/>
    </source>
</evidence>
<keyword evidence="21" id="KW-1185">Reference proteome</keyword>
<dbReference type="Pfam" id="PF01588">
    <property type="entry name" value="tRNA_bind"/>
    <property type="match status" value="1"/>
</dbReference>
<keyword evidence="4 15" id="KW-0963">Cytoplasm</keyword>
<comment type="subcellular location">
    <subcellularLocation>
        <location evidence="1 15">Cytoplasm</location>
    </subcellularLocation>
</comment>
<dbReference type="Proteomes" id="UP000051673">
    <property type="component" value="Unassembled WGS sequence"/>
</dbReference>
<dbReference type="GO" id="GO:0009328">
    <property type="term" value="C:phenylalanine-tRNA ligase complex"/>
    <property type="evidence" value="ECO:0007669"/>
    <property type="project" value="TreeGrafter"/>
</dbReference>
<protein>
    <recommendedName>
        <fullName evidence="15">Phenylalanine--tRNA ligase beta subunit</fullName>
        <ecNumber evidence="15">6.1.1.20</ecNumber>
    </recommendedName>
    <alternativeName>
        <fullName evidence="15">Phenylalanyl-tRNA synthetase beta subunit</fullName>
        <shortName evidence="15">PheRS</shortName>
    </alternativeName>
</protein>
<comment type="catalytic activity">
    <reaction evidence="14 15">
        <text>tRNA(Phe) + L-phenylalanine + ATP = L-phenylalanyl-tRNA(Phe) + AMP + diphosphate + H(+)</text>
        <dbReference type="Rhea" id="RHEA:19413"/>
        <dbReference type="Rhea" id="RHEA-COMP:9668"/>
        <dbReference type="Rhea" id="RHEA-COMP:9699"/>
        <dbReference type="ChEBI" id="CHEBI:15378"/>
        <dbReference type="ChEBI" id="CHEBI:30616"/>
        <dbReference type="ChEBI" id="CHEBI:33019"/>
        <dbReference type="ChEBI" id="CHEBI:58095"/>
        <dbReference type="ChEBI" id="CHEBI:78442"/>
        <dbReference type="ChEBI" id="CHEBI:78531"/>
        <dbReference type="ChEBI" id="CHEBI:456215"/>
        <dbReference type="EC" id="6.1.1.20"/>
    </reaction>
</comment>
<dbReference type="InterPro" id="IPR045864">
    <property type="entry name" value="aa-tRNA-synth_II/BPL/LPL"/>
</dbReference>
<feature type="binding site" evidence="15">
    <location>
        <position position="470"/>
    </location>
    <ligand>
        <name>Mg(2+)</name>
        <dbReference type="ChEBI" id="CHEBI:18420"/>
        <note>shared with alpha subunit</note>
    </ligand>
</feature>
<keyword evidence="6 15" id="KW-0436">Ligase</keyword>
<evidence type="ECO:0000256" key="13">
    <source>
        <dbReference type="ARBA" id="ARBA00023146"/>
    </source>
</evidence>
<dbReference type="InterPro" id="IPR005146">
    <property type="entry name" value="B3/B4_tRNA-bd"/>
</dbReference>
<dbReference type="PANTHER" id="PTHR10947">
    <property type="entry name" value="PHENYLALANYL-TRNA SYNTHETASE BETA CHAIN AND LEUCINE-RICH REPEAT-CONTAINING PROTEIN 47"/>
    <property type="match status" value="1"/>
</dbReference>
<dbReference type="EC" id="6.1.1.20" evidence="15"/>
<evidence type="ECO:0000259" key="18">
    <source>
        <dbReference type="PROSITE" id="PS51447"/>
    </source>
</evidence>
<evidence type="ECO:0000256" key="9">
    <source>
        <dbReference type="ARBA" id="ARBA00022840"/>
    </source>
</evidence>
<evidence type="ECO:0000313" key="21">
    <source>
        <dbReference type="Proteomes" id="UP000051673"/>
    </source>
</evidence>
<feature type="domain" description="TRNA-binding" evidence="17">
    <location>
        <begin position="39"/>
        <end position="158"/>
    </location>
</feature>
<organism evidence="20 21">
    <name type="scientific">Weissella minor</name>
    <dbReference type="NCBI Taxonomy" id="1620"/>
    <lineage>
        <taxon>Bacteria</taxon>
        <taxon>Bacillati</taxon>
        <taxon>Bacillota</taxon>
        <taxon>Bacilli</taxon>
        <taxon>Lactobacillales</taxon>
        <taxon>Lactobacillaceae</taxon>
        <taxon>Weissella</taxon>
    </lineage>
</organism>
<evidence type="ECO:0000256" key="2">
    <source>
        <dbReference type="ARBA" id="ARBA00008653"/>
    </source>
</evidence>
<dbReference type="OrthoDB" id="9805455at2"/>
<dbReference type="PROSITE" id="PS50886">
    <property type="entry name" value="TRBD"/>
    <property type="match status" value="1"/>
</dbReference>
<dbReference type="CDD" id="cd00769">
    <property type="entry name" value="PheRS_beta_core"/>
    <property type="match status" value="1"/>
</dbReference>
<evidence type="ECO:0000256" key="12">
    <source>
        <dbReference type="ARBA" id="ARBA00022917"/>
    </source>
</evidence>
<dbReference type="PROSITE" id="PS51447">
    <property type="entry name" value="FDX_ACB"/>
    <property type="match status" value="1"/>
</dbReference>
<evidence type="ECO:0000256" key="5">
    <source>
        <dbReference type="ARBA" id="ARBA00022555"/>
    </source>
</evidence>
<keyword evidence="9 15" id="KW-0067">ATP-binding</keyword>
<dbReference type="SMART" id="SM00873">
    <property type="entry name" value="B3_4"/>
    <property type="match status" value="1"/>
</dbReference>
<feature type="domain" description="B5" evidence="19">
    <location>
        <begin position="411"/>
        <end position="486"/>
    </location>
</feature>
<dbReference type="Gene3D" id="3.30.56.10">
    <property type="match status" value="2"/>
</dbReference>
<keyword evidence="12 15" id="KW-0648">Protein biosynthesis</keyword>
<evidence type="ECO:0000256" key="16">
    <source>
        <dbReference type="PROSITE-ProRule" id="PRU00209"/>
    </source>
</evidence>
<dbReference type="GO" id="GO:0016740">
    <property type="term" value="F:transferase activity"/>
    <property type="evidence" value="ECO:0007669"/>
    <property type="project" value="UniProtKB-ARBA"/>
</dbReference>
<keyword evidence="8 15" id="KW-0547">Nucleotide-binding</keyword>
<dbReference type="GO" id="GO:0004826">
    <property type="term" value="F:phenylalanine-tRNA ligase activity"/>
    <property type="evidence" value="ECO:0007669"/>
    <property type="project" value="UniProtKB-UniRule"/>
</dbReference>
<dbReference type="NCBIfam" id="TIGR00472">
    <property type="entry name" value="pheT_bact"/>
    <property type="match status" value="1"/>
</dbReference>
<evidence type="ECO:0000256" key="11">
    <source>
        <dbReference type="ARBA" id="ARBA00022884"/>
    </source>
</evidence>
<evidence type="ECO:0000256" key="8">
    <source>
        <dbReference type="ARBA" id="ARBA00022741"/>
    </source>
</evidence>
<dbReference type="SUPFAM" id="SSF55681">
    <property type="entry name" value="Class II aaRS and biotin synthetases"/>
    <property type="match status" value="1"/>
</dbReference>
<dbReference type="GO" id="GO:0000049">
    <property type="term" value="F:tRNA binding"/>
    <property type="evidence" value="ECO:0007669"/>
    <property type="project" value="UniProtKB-UniRule"/>
</dbReference>
<dbReference type="CDD" id="cd02796">
    <property type="entry name" value="tRNA_bind_bactPheRS"/>
    <property type="match status" value="1"/>
</dbReference>
<evidence type="ECO:0000313" key="20">
    <source>
        <dbReference type="EMBL" id="KRN77764.1"/>
    </source>
</evidence>
<dbReference type="SMART" id="SM00874">
    <property type="entry name" value="B5"/>
    <property type="match status" value="1"/>
</dbReference>
<feature type="binding site" evidence="15">
    <location>
        <position position="464"/>
    </location>
    <ligand>
        <name>Mg(2+)</name>
        <dbReference type="ChEBI" id="CHEBI:18420"/>
        <note>shared with alpha subunit</note>
    </ligand>
</feature>
<comment type="similarity">
    <text evidence="2 15">Belongs to the phenylalanyl-tRNA synthetase beta subunit family. Type 1 subfamily.</text>
</comment>
<dbReference type="InterPro" id="IPR005121">
    <property type="entry name" value="Fdx_antiC-bd"/>
</dbReference>
<dbReference type="PROSITE" id="PS51483">
    <property type="entry name" value="B5"/>
    <property type="match status" value="1"/>
</dbReference>
<dbReference type="Pfam" id="PF17759">
    <property type="entry name" value="tRNA_synthFbeta"/>
    <property type="match status" value="1"/>
</dbReference>
<evidence type="ECO:0000256" key="15">
    <source>
        <dbReference type="HAMAP-Rule" id="MF_00283"/>
    </source>
</evidence>
<dbReference type="FunFam" id="3.30.930.10:FF:000022">
    <property type="entry name" value="Phenylalanine--tRNA ligase beta subunit"/>
    <property type="match status" value="1"/>
</dbReference>
<dbReference type="PANTHER" id="PTHR10947:SF0">
    <property type="entry name" value="PHENYLALANINE--TRNA LIGASE BETA SUBUNIT"/>
    <property type="match status" value="1"/>
</dbReference>
<dbReference type="Pfam" id="PF03147">
    <property type="entry name" value="FDX-ACB"/>
    <property type="match status" value="1"/>
</dbReference>
<dbReference type="GO" id="GO:0005524">
    <property type="term" value="F:ATP binding"/>
    <property type="evidence" value="ECO:0007669"/>
    <property type="project" value="UniProtKB-UniRule"/>
</dbReference>
<comment type="subunit">
    <text evidence="3 15">Tetramer of two alpha and two beta subunits.</text>
</comment>
<dbReference type="InterPro" id="IPR020825">
    <property type="entry name" value="Phe-tRNA_synthase-like_B3/B4"/>
</dbReference>
<dbReference type="SUPFAM" id="SSF54991">
    <property type="entry name" value="Anticodon-binding domain of PheRS"/>
    <property type="match status" value="1"/>
</dbReference>
<keyword evidence="7 15" id="KW-0479">Metal-binding</keyword>
<dbReference type="FunFam" id="3.30.56.10:FF:000002">
    <property type="entry name" value="Phenylalanine--tRNA ligase beta subunit"/>
    <property type="match status" value="1"/>
</dbReference>
<dbReference type="InterPro" id="IPR045060">
    <property type="entry name" value="Phe-tRNA-ligase_IIc_bsu"/>
</dbReference>
<dbReference type="FunFam" id="3.30.70.380:FF:000001">
    <property type="entry name" value="Phenylalanine--tRNA ligase beta subunit"/>
    <property type="match status" value="1"/>
</dbReference>
<accession>A0A0R2JTZ2</accession>
<dbReference type="Gene3D" id="2.40.50.140">
    <property type="entry name" value="Nucleic acid-binding proteins"/>
    <property type="match status" value="1"/>
</dbReference>
<comment type="cofactor">
    <cofactor evidence="15">
        <name>Mg(2+)</name>
        <dbReference type="ChEBI" id="CHEBI:18420"/>
    </cofactor>
    <text evidence="15">Binds 2 magnesium ions per tetramer.</text>
</comment>
<keyword evidence="11 16" id="KW-0694">RNA-binding</keyword>
<evidence type="ECO:0000256" key="7">
    <source>
        <dbReference type="ARBA" id="ARBA00022723"/>
    </source>
</evidence>
<dbReference type="SUPFAM" id="SSF46955">
    <property type="entry name" value="Putative DNA-binding domain"/>
    <property type="match status" value="1"/>
</dbReference>
<keyword evidence="13 15" id="KW-0030">Aminoacyl-tRNA synthetase</keyword>
<dbReference type="RefSeq" id="WP_057786102.1">
    <property type="nucleotide sequence ID" value="NZ_JQCD01000009.1"/>
</dbReference>
<dbReference type="InterPro" id="IPR009061">
    <property type="entry name" value="DNA-bd_dom_put_sf"/>
</dbReference>
<evidence type="ECO:0000256" key="1">
    <source>
        <dbReference type="ARBA" id="ARBA00004496"/>
    </source>
</evidence>
<evidence type="ECO:0000256" key="4">
    <source>
        <dbReference type="ARBA" id="ARBA00022490"/>
    </source>
</evidence>
<dbReference type="InterPro" id="IPR005147">
    <property type="entry name" value="tRNA_synthase_B5-dom"/>
</dbReference>
<dbReference type="Pfam" id="PF03483">
    <property type="entry name" value="B3_4"/>
    <property type="match status" value="1"/>
</dbReference>
<dbReference type="InterPro" id="IPR033714">
    <property type="entry name" value="tRNA_bind_bactPheRS"/>
</dbReference>
<dbReference type="SMART" id="SM00896">
    <property type="entry name" value="FDX-ACB"/>
    <property type="match status" value="1"/>
</dbReference>
<dbReference type="STRING" id="1620.IV67_GL001290"/>